<keyword evidence="4" id="KW-1133">Transmembrane helix</keyword>
<dbReference type="Pfam" id="PF13185">
    <property type="entry name" value="GAF_2"/>
    <property type="match status" value="1"/>
</dbReference>
<dbReference type="Gene3D" id="3.30.450.40">
    <property type="match status" value="1"/>
</dbReference>
<sequence>MKRKGLTIRGKILLGFILEVFIFAVYGVYGIVTVQNSATKIGEWNRVIDPSLDAIKDLKLLVVNSQRLTFSFIYSPPQAPTLEDDKQALQNLHEQEYPSLKERITTLTGFWKDSSQVEQMEEAFQKIEVLIADQKVALSTFRTVDDRNDFLKISNMNQLVEDKLLPATSLILNDLDRIEQAKKQEKDVYHDDVVDSFQNLKLQTILLVLFITFTGLVLAWLVTNDIVLPIEKINTVIARLSRGELPEENEIDTIRNRNDEVGEIARSVYGLVSGLRSVAAFAESIGRKEYNVPFKPLSENDVLGNALINMRDNLVKMTALETRQNWANRGLAEFSRILRESSDDVERMADVVISELVTYLKANQGGFFIVREDEEGEQEPYLELVACYAWDKKRFLEKKIYKGEGLTGQVWQEGEMLYLENVPDDYVMITSGLGKANPNSILIVPLKAADVVYGVIELASFDRFEDYQREFVEKVAESIAATLAMLKNNEKTQRLLEESKMLAERMAAQEEQTRQYIEEMQATQEELAQRQLLAESKELVIYSNAVVLHVNKRFQITQSNNLASQVLYYTPEELKKMTLSELFASEAKYEEMRMQLSRGQSWRGIVTIRTKSGDELWVKILAGTIQNGESTEYMLVLDDINEVRMLHVN</sequence>
<keyword evidence="4" id="KW-0812">Transmembrane</keyword>
<keyword evidence="7" id="KW-1185">Reference proteome</keyword>
<feature type="transmembrane region" description="Helical" evidence="4">
    <location>
        <begin position="12"/>
        <end position="32"/>
    </location>
</feature>
<evidence type="ECO:0000256" key="3">
    <source>
        <dbReference type="SAM" id="Coils"/>
    </source>
</evidence>
<dbReference type="RefSeq" id="WP_166919228.1">
    <property type="nucleotide sequence ID" value="NZ_JAASRN010000002.1"/>
</dbReference>
<dbReference type="GO" id="GO:0006935">
    <property type="term" value="P:chemotaxis"/>
    <property type="evidence" value="ECO:0007669"/>
    <property type="project" value="UniProtKB-KW"/>
</dbReference>
<dbReference type="CDD" id="cd06225">
    <property type="entry name" value="HAMP"/>
    <property type="match status" value="1"/>
</dbReference>
<organism evidence="6 7">
    <name type="scientific">Thermonema lapsum</name>
    <dbReference type="NCBI Taxonomy" id="28195"/>
    <lineage>
        <taxon>Bacteria</taxon>
        <taxon>Pseudomonadati</taxon>
        <taxon>Bacteroidota</taxon>
        <taxon>Cytophagia</taxon>
        <taxon>Cytophagales</taxon>
        <taxon>Thermonemataceae</taxon>
        <taxon>Thermonema</taxon>
    </lineage>
</organism>
<comment type="caution">
    <text evidence="6">The sequence shown here is derived from an EMBL/GenBank/DDBJ whole genome shotgun (WGS) entry which is preliminary data.</text>
</comment>
<dbReference type="CDD" id="cd00130">
    <property type="entry name" value="PAS"/>
    <property type="match status" value="1"/>
</dbReference>
<keyword evidence="4" id="KW-0472">Membrane</keyword>
<dbReference type="Gene3D" id="6.10.340.10">
    <property type="match status" value="1"/>
</dbReference>
<dbReference type="SMART" id="SM00065">
    <property type="entry name" value="GAF"/>
    <property type="match status" value="1"/>
</dbReference>
<name>A0A846MQX8_9BACT</name>
<evidence type="ECO:0000256" key="1">
    <source>
        <dbReference type="ARBA" id="ARBA00022500"/>
    </source>
</evidence>
<evidence type="ECO:0000256" key="4">
    <source>
        <dbReference type="SAM" id="Phobius"/>
    </source>
</evidence>
<comment type="similarity">
    <text evidence="2">Belongs to the methyl-accepting chemotaxis (MCP) protein family.</text>
</comment>
<keyword evidence="3" id="KW-0175">Coiled coil</keyword>
<evidence type="ECO:0000259" key="5">
    <source>
        <dbReference type="PROSITE" id="PS50885"/>
    </source>
</evidence>
<feature type="coiled-coil region" evidence="3">
    <location>
        <begin position="492"/>
        <end position="526"/>
    </location>
</feature>
<proteinExistence type="inferred from homology"/>
<feature type="domain" description="HAMP" evidence="5">
    <location>
        <begin position="224"/>
        <end position="280"/>
    </location>
</feature>
<evidence type="ECO:0000256" key="2">
    <source>
        <dbReference type="ARBA" id="ARBA00029447"/>
    </source>
</evidence>
<dbReference type="PROSITE" id="PS50885">
    <property type="entry name" value="HAMP"/>
    <property type="match status" value="1"/>
</dbReference>
<dbReference type="EMBL" id="JAASRN010000002">
    <property type="protein sequence ID" value="NIK73976.1"/>
    <property type="molecule type" value="Genomic_DNA"/>
</dbReference>
<dbReference type="GO" id="GO:0004888">
    <property type="term" value="F:transmembrane signaling receptor activity"/>
    <property type="evidence" value="ECO:0007669"/>
    <property type="project" value="TreeGrafter"/>
</dbReference>
<dbReference type="Proteomes" id="UP000537126">
    <property type="component" value="Unassembled WGS sequence"/>
</dbReference>
<dbReference type="SUPFAM" id="SSF55781">
    <property type="entry name" value="GAF domain-like"/>
    <property type="match status" value="1"/>
</dbReference>
<dbReference type="SUPFAM" id="SSF55785">
    <property type="entry name" value="PYP-like sensor domain (PAS domain)"/>
    <property type="match status" value="1"/>
</dbReference>
<dbReference type="Pfam" id="PF13426">
    <property type="entry name" value="PAS_9"/>
    <property type="match status" value="1"/>
</dbReference>
<gene>
    <name evidence="6" type="ORF">FHS56_001489</name>
</gene>
<protein>
    <submittedName>
        <fullName evidence="6">PAS domain S-box-containing protein</fullName>
    </submittedName>
</protein>
<evidence type="ECO:0000313" key="6">
    <source>
        <dbReference type="EMBL" id="NIK73976.1"/>
    </source>
</evidence>
<dbReference type="GO" id="GO:0007165">
    <property type="term" value="P:signal transduction"/>
    <property type="evidence" value="ECO:0007669"/>
    <property type="project" value="InterPro"/>
</dbReference>
<accession>A0A846MQX8</accession>
<dbReference type="PANTHER" id="PTHR43531:SF11">
    <property type="entry name" value="METHYL-ACCEPTING CHEMOTAXIS PROTEIN 3"/>
    <property type="match status" value="1"/>
</dbReference>
<dbReference type="AlphaFoldDB" id="A0A846MQX8"/>
<dbReference type="InterPro" id="IPR000014">
    <property type="entry name" value="PAS"/>
</dbReference>
<dbReference type="InterPro" id="IPR051310">
    <property type="entry name" value="MCP_chemotaxis"/>
</dbReference>
<reference evidence="6 7" key="1">
    <citation type="submission" date="2020-03" db="EMBL/GenBank/DDBJ databases">
        <title>Genomic Encyclopedia of Type Strains, Phase IV (KMG-IV): sequencing the most valuable type-strain genomes for metagenomic binning, comparative biology and taxonomic classification.</title>
        <authorList>
            <person name="Goeker M."/>
        </authorList>
    </citation>
    <scope>NUCLEOTIDE SEQUENCE [LARGE SCALE GENOMIC DNA]</scope>
    <source>
        <strain evidence="6 7">DSM 5718</strain>
    </source>
</reference>
<dbReference type="Gene3D" id="3.30.450.20">
    <property type="entry name" value="PAS domain"/>
    <property type="match status" value="1"/>
</dbReference>
<dbReference type="GO" id="GO:0005886">
    <property type="term" value="C:plasma membrane"/>
    <property type="evidence" value="ECO:0007669"/>
    <property type="project" value="TreeGrafter"/>
</dbReference>
<dbReference type="InterPro" id="IPR035965">
    <property type="entry name" value="PAS-like_dom_sf"/>
</dbReference>
<dbReference type="PANTHER" id="PTHR43531">
    <property type="entry name" value="PROTEIN ICFG"/>
    <property type="match status" value="1"/>
</dbReference>
<keyword evidence="1" id="KW-0145">Chemotaxis</keyword>
<dbReference type="InterPro" id="IPR029016">
    <property type="entry name" value="GAF-like_dom_sf"/>
</dbReference>
<dbReference type="NCBIfam" id="TIGR00229">
    <property type="entry name" value="sensory_box"/>
    <property type="match status" value="1"/>
</dbReference>
<dbReference type="InterPro" id="IPR003018">
    <property type="entry name" value="GAF"/>
</dbReference>
<dbReference type="InterPro" id="IPR003660">
    <property type="entry name" value="HAMP_dom"/>
</dbReference>
<evidence type="ECO:0000313" key="7">
    <source>
        <dbReference type="Proteomes" id="UP000537126"/>
    </source>
</evidence>